<dbReference type="Proteomes" id="UP000001542">
    <property type="component" value="Unassembled WGS sequence"/>
</dbReference>
<organism evidence="2 3">
    <name type="scientific">Trichomonas vaginalis (strain ATCC PRA-98 / G3)</name>
    <dbReference type="NCBI Taxonomy" id="412133"/>
    <lineage>
        <taxon>Eukaryota</taxon>
        <taxon>Metamonada</taxon>
        <taxon>Parabasalia</taxon>
        <taxon>Trichomonadida</taxon>
        <taxon>Trichomonadidae</taxon>
        <taxon>Trichomonas</taxon>
    </lineage>
</organism>
<gene>
    <name evidence="2" type="ORF">TVAG_231400</name>
</gene>
<name>A2F2U0_TRIV3</name>
<keyword evidence="3" id="KW-1185">Reference proteome</keyword>
<dbReference type="EMBL" id="DS113589">
    <property type="protein sequence ID" value="EAY00800.1"/>
    <property type="molecule type" value="Genomic_DNA"/>
</dbReference>
<dbReference type="InParanoid" id="A2F2U0"/>
<reference evidence="2" key="2">
    <citation type="journal article" date="2007" name="Science">
        <title>Draft genome sequence of the sexually transmitted pathogen Trichomonas vaginalis.</title>
        <authorList>
            <person name="Carlton J.M."/>
            <person name="Hirt R.P."/>
            <person name="Silva J.C."/>
            <person name="Delcher A.L."/>
            <person name="Schatz M."/>
            <person name="Zhao Q."/>
            <person name="Wortman J.R."/>
            <person name="Bidwell S.L."/>
            <person name="Alsmark U.C.M."/>
            <person name="Besteiro S."/>
            <person name="Sicheritz-Ponten T."/>
            <person name="Noel C.J."/>
            <person name="Dacks J.B."/>
            <person name="Foster P.G."/>
            <person name="Simillion C."/>
            <person name="Van de Peer Y."/>
            <person name="Miranda-Saavedra D."/>
            <person name="Barton G.J."/>
            <person name="Westrop G.D."/>
            <person name="Mueller S."/>
            <person name="Dessi D."/>
            <person name="Fiori P.L."/>
            <person name="Ren Q."/>
            <person name="Paulsen I."/>
            <person name="Zhang H."/>
            <person name="Bastida-Corcuera F.D."/>
            <person name="Simoes-Barbosa A."/>
            <person name="Brown M.T."/>
            <person name="Hayes R.D."/>
            <person name="Mukherjee M."/>
            <person name="Okumura C.Y."/>
            <person name="Schneider R."/>
            <person name="Smith A.J."/>
            <person name="Vanacova S."/>
            <person name="Villalvazo M."/>
            <person name="Haas B.J."/>
            <person name="Pertea M."/>
            <person name="Feldblyum T.V."/>
            <person name="Utterback T.R."/>
            <person name="Shu C.L."/>
            <person name="Osoegawa K."/>
            <person name="de Jong P.J."/>
            <person name="Hrdy I."/>
            <person name="Horvathova L."/>
            <person name="Zubacova Z."/>
            <person name="Dolezal P."/>
            <person name="Malik S.B."/>
            <person name="Logsdon J.M. Jr."/>
            <person name="Henze K."/>
            <person name="Gupta A."/>
            <person name="Wang C.C."/>
            <person name="Dunne R.L."/>
            <person name="Upcroft J.A."/>
            <person name="Upcroft P."/>
            <person name="White O."/>
            <person name="Salzberg S.L."/>
            <person name="Tang P."/>
            <person name="Chiu C.-H."/>
            <person name="Lee Y.-S."/>
            <person name="Embley T.M."/>
            <person name="Coombs G.H."/>
            <person name="Mottram J.C."/>
            <person name="Tachezy J."/>
            <person name="Fraser-Liggett C.M."/>
            <person name="Johnson P.J."/>
        </authorList>
    </citation>
    <scope>NUCLEOTIDE SEQUENCE [LARGE SCALE GENOMIC DNA]</scope>
    <source>
        <strain evidence="2">G3</strain>
    </source>
</reference>
<proteinExistence type="predicted"/>
<evidence type="ECO:0000256" key="1">
    <source>
        <dbReference type="SAM" id="MobiDB-lite"/>
    </source>
</evidence>
<evidence type="ECO:0000313" key="2">
    <source>
        <dbReference type="EMBL" id="EAY00800.1"/>
    </source>
</evidence>
<dbReference type="VEuPathDB" id="TrichDB:TVAG_231400"/>
<sequence>MTSNYRKMKAFASLLGFSHDVSREAKLRPYKYIIEYLYSDFNNEKNPEIQKKIEESQHNFIDIGVFDNIPIIKKLSGALEPEDKLDAMQAIDFFEVDTTAHTIKLKKPITPDPRRKYRTIRVSGIDREAPTHLQYQFFKSNNLDVRAMYPCYTIDGDEVVYSGTTIVELGSEGEAKIAALSKIEYAGGLLDVTVFSDYQEKLQNQRNEQKEETRRSPRKFTRN</sequence>
<dbReference type="RefSeq" id="XP_001313729.1">
    <property type="nucleotide sequence ID" value="XM_001313728.1"/>
</dbReference>
<protein>
    <submittedName>
        <fullName evidence="2">Uncharacterized protein</fullName>
    </submittedName>
</protein>
<dbReference type="SMR" id="A2F2U0"/>
<reference evidence="2" key="1">
    <citation type="submission" date="2006-10" db="EMBL/GenBank/DDBJ databases">
        <authorList>
            <person name="Amadeo P."/>
            <person name="Zhao Q."/>
            <person name="Wortman J."/>
            <person name="Fraser-Liggett C."/>
            <person name="Carlton J."/>
        </authorList>
    </citation>
    <scope>NUCLEOTIDE SEQUENCE</scope>
    <source>
        <strain evidence="2">G3</strain>
    </source>
</reference>
<dbReference type="AlphaFoldDB" id="A2F2U0"/>
<dbReference type="VEuPathDB" id="TrichDB:TVAGG3_0524140"/>
<feature type="region of interest" description="Disordered" evidence="1">
    <location>
        <begin position="203"/>
        <end position="223"/>
    </location>
</feature>
<accession>A2F2U0</accession>
<evidence type="ECO:0000313" key="3">
    <source>
        <dbReference type="Proteomes" id="UP000001542"/>
    </source>
</evidence>
<dbReference type="KEGG" id="tva:4758623"/>